<dbReference type="Pfam" id="PF08240">
    <property type="entry name" value="ADH_N"/>
    <property type="match status" value="1"/>
</dbReference>
<dbReference type="GO" id="GO:0016491">
    <property type="term" value="F:oxidoreductase activity"/>
    <property type="evidence" value="ECO:0007669"/>
    <property type="project" value="UniProtKB-KW"/>
</dbReference>
<evidence type="ECO:0000256" key="2">
    <source>
        <dbReference type="ARBA" id="ARBA00008072"/>
    </source>
</evidence>
<dbReference type="Gene3D" id="3.90.180.10">
    <property type="entry name" value="Medium-chain alcohol dehydrogenases, catalytic domain"/>
    <property type="match status" value="1"/>
</dbReference>
<dbReference type="InterPro" id="IPR013154">
    <property type="entry name" value="ADH-like_N"/>
</dbReference>
<dbReference type="EMBL" id="DVLP01000034">
    <property type="protein sequence ID" value="HIT74167.1"/>
    <property type="molecule type" value="Genomic_DNA"/>
</dbReference>
<dbReference type="GO" id="GO:0046872">
    <property type="term" value="F:metal ion binding"/>
    <property type="evidence" value="ECO:0007669"/>
    <property type="project" value="UniProtKB-KW"/>
</dbReference>
<dbReference type="PANTHER" id="PTHR43161:SF9">
    <property type="entry name" value="SORBITOL DEHYDROGENASE"/>
    <property type="match status" value="1"/>
</dbReference>
<dbReference type="InterPro" id="IPR036291">
    <property type="entry name" value="NAD(P)-bd_dom_sf"/>
</dbReference>
<evidence type="ECO:0000256" key="5">
    <source>
        <dbReference type="ARBA" id="ARBA00023002"/>
    </source>
</evidence>
<dbReference type="Gene3D" id="3.40.50.720">
    <property type="entry name" value="NAD(P)-binding Rossmann-like Domain"/>
    <property type="match status" value="1"/>
</dbReference>
<evidence type="ECO:0000313" key="7">
    <source>
        <dbReference type="EMBL" id="HIT74167.1"/>
    </source>
</evidence>
<proteinExistence type="inferred from homology"/>
<keyword evidence="4" id="KW-0862">Zinc</keyword>
<evidence type="ECO:0000256" key="4">
    <source>
        <dbReference type="ARBA" id="ARBA00022833"/>
    </source>
</evidence>
<dbReference type="SUPFAM" id="SSF51735">
    <property type="entry name" value="NAD(P)-binding Rossmann-fold domains"/>
    <property type="match status" value="1"/>
</dbReference>
<sequence>MQALVMRGPGDFGVEEWPTPVPADGEVLVRMVHAGICGSDLHYAFDGRVGNFVITEPLVAGHEVCGEVAEDPTGQFTPGTAVTVHPATYGPRDERIADEPHLWPGGSYLGSAAVTPHCQGAMAEYAVFRPDQLRVLPDGLGLRTAVLAEPLAVGLHAINRALQAIDRPDLGGQRVLVSGSGPIGLLMMAALQTHDTASVTATDLTDAALERARGLGVDHTVNVAGTSLEPESYDVVLEATGAPAALSASLAATARRGTIVQVGSLPGGPQGFDLASLVAKEVALVGTFRFDTEIDQAVRLLAANPHWEQVITHEYPLSEAREAFTIAKDSRASGKVIVTLRP</sequence>
<dbReference type="AlphaFoldDB" id="A0A9D1GVV6"/>
<dbReference type="InterPro" id="IPR020843">
    <property type="entry name" value="ER"/>
</dbReference>
<keyword evidence="5" id="KW-0560">Oxidoreductase</keyword>
<dbReference type="PANTHER" id="PTHR43161">
    <property type="entry name" value="SORBITOL DEHYDROGENASE"/>
    <property type="match status" value="1"/>
</dbReference>
<dbReference type="SUPFAM" id="SSF50129">
    <property type="entry name" value="GroES-like"/>
    <property type="match status" value="1"/>
</dbReference>
<dbReference type="InterPro" id="IPR011032">
    <property type="entry name" value="GroES-like_sf"/>
</dbReference>
<comment type="caution">
    <text evidence="7">The sequence shown here is derived from an EMBL/GenBank/DDBJ whole genome shotgun (WGS) entry which is preliminary data.</text>
</comment>
<organism evidence="7 8">
    <name type="scientific">Candidatus Avipropionibacterium avicola</name>
    <dbReference type="NCBI Taxonomy" id="2840701"/>
    <lineage>
        <taxon>Bacteria</taxon>
        <taxon>Bacillati</taxon>
        <taxon>Actinomycetota</taxon>
        <taxon>Actinomycetes</taxon>
        <taxon>Propionibacteriales</taxon>
        <taxon>Propionibacteriaceae</taxon>
        <taxon>Propionibacteriaceae incertae sedis</taxon>
        <taxon>Candidatus Avipropionibacterium</taxon>
    </lineage>
</organism>
<protein>
    <submittedName>
        <fullName evidence="7">Zinc-binding dehydrogenase</fullName>
    </submittedName>
</protein>
<accession>A0A9D1GVV6</accession>
<feature type="domain" description="Enoyl reductase (ER)" evidence="6">
    <location>
        <begin position="8"/>
        <end position="338"/>
    </location>
</feature>
<dbReference type="SMART" id="SM00829">
    <property type="entry name" value="PKS_ER"/>
    <property type="match status" value="1"/>
</dbReference>
<dbReference type="Proteomes" id="UP000886842">
    <property type="component" value="Unassembled WGS sequence"/>
</dbReference>
<dbReference type="Pfam" id="PF00107">
    <property type="entry name" value="ADH_zinc_N"/>
    <property type="match status" value="1"/>
</dbReference>
<evidence type="ECO:0000256" key="3">
    <source>
        <dbReference type="ARBA" id="ARBA00022723"/>
    </source>
</evidence>
<comment type="similarity">
    <text evidence="2">Belongs to the zinc-containing alcohol dehydrogenase family.</text>
</comment>
<name>A0A9D1GVV6_9ACTN</name>
<evidence type="ECO:0000259" key="6">
    <source>
        <dbReference type="SMART" id="SM00829"/>
    </source>
</evidence>
<evidence type="ECO:0000313" key="8">
    <source>
        <dbReference type="Proteomes" id="UP000886842"/>
    </source>
</evidence>
<reference evidence="7" key="1">
    <citation type="submission" date="2020-10" db="EMBL/GenBank/DDBJ databases">
        <authorList>
            <person name="Gilroy R."/>
        </authorList>
    </citation>
    <scope>NUCLEOTIDE SEQUENCE</scope>
    <source>
        <strain evidence="7">ChiGjej1B1-24693</strain>
    </source>
</reference>
<comment type="cofactor">
    <cofactor evidence="1">
        <name>Zn(2+)</name>
        <dbReference type="ChEBI" id="CHEBI:29105"/>
    </cofactor>
</comment>
<gene>
    <name evidence="7" type="ORF">IAA98_01105</name>
</gene>
<reference evidence="7" key="2">
    <citation type="journal article" date="2021" name="PeerJ">
        <title>Extensive microbial diversity within the chicken gut microbiome revealed by metagenomics and culture.</title>
        <authorList>
            <person name="Gilroy R."/>
            <person name="Ravi A."/>
            <person name="Getino M."/>
            <person name="Pursley I."/>
            <person name="Horton D.L."/>
            <person name="Alikhan N.F."/>
            <person name="Baker D."/>
            <person name="Gharbi K."/>
            <person name="Hall N."/>
            <person name="Watson M."/>
            <person name="Adriaenssens E.M."/>
            <person name="Foster-Nyarko E."/>
            <person name="Jarju S."/>
            <person name="Secka A."/>
            <person name="Antonio M."/>
            <person name="Oren A."/>
            <person name="Chaudhuri R.R."/>
            <person name="La Ragione R."/>
            <person name="Hildebrand F."/>
            <person name="Pallen M.J."/>
        </authorList>
    </citation>
    <scope>NUCLEOTIDE SEQUENCE</scope>
    <source>
        <strain evidence="7">ChiGjej1B1-24693</strain>
    </source>
</reference>
<keyword evidence="3" id="KW-0479">Metal-binding</keyword>
<dbReference type="InterPro" id="IPR013149">
    <property type="entry name" value="ADH-like_C"/>
</dbReference>
<evidence type="ECO:0000256" key="1">
    <source>
        <dbReference type="ARBA" id="ARBA00001947"/>
    </source>
</evidence>